<name>A0ABW1S6D3_9PROT</name>
<comment type="caution">
    <text evidence="2">The sequence shown here is derived from an EMBL/GenBank/DDBJ whole genome shotgun (WGS) entry which is preliminary data.</text>
</comment>
<organism evidence="2 3">
    <name type="scientific">Ponticaulis profundi</name>
    <dbReference type="NCBI Taxonomy" id="2665222"/>
    <lineage>
        <taxon>Bacteria</taxon>
        <taxon>Pseudomonadati</taxon>
        <taxon>Pseudomonadota</taxon>
        <taxon>Alphaproteobacteria</taxon>
        <taxon>Hyphomonadales</taxon>
        <taxon>Hyphomonadaceae</taxon>
        <taxon>Ponticaulis</taxon>
    </lineage>
</organism>
<dbReference type="RefSeq" id="WP_377375442.1">
    <property type="nucleotide sequence ID" value="NZ_JBHSSW010000004.1"/>
</dbReference>
<dbReference type="Gene3D" id="3.30.1150.10">
    <property type="match status" value="1"/>
</dbReference>
<accession>A0ABW1S6D3</accession>
<keyword evidence="3" id="KW-1185">Reference proteome</keyword>
<feature type="chain" id="PRO_5047382750" evidence="1">
    <location>
        <begin position="29"/>
        <end position="177"/>
    </location>
</feature>
<proteinExistence type="predicted"/>
<protein>
    <submittedName>
        <fullName evidence="2">Energy transducer TonB</fullName>
    </submittedName>
</protein>
<keyword evidence="1" id="KW-0732">Signal</keyword>
<dbReference type="Proteomes" id="UP001596303">
    <property type="component" value="Unassembled WGS sequence"/>
</dbReference>
<evidence type="ECO:0000256" key="1">
    <source>
        <dbReference type="SAM" id="SignalP"/>
    </source>
</evidence>
<dbReference type="EMBL" id="JBHSSW010000004">
    <property type="protein sequence ID" value="MFC6197083.1"/>
    <property type="molecule type" value="Genomic_DNA"/>
</dbReference>
<dbReference type="PROSITE" id="PS51257">
    <property type="entry name" value="PROKAR_LIPOPROTEIN"/>
    <property type="match status" value="1"/>
</dbReference>
<evidence type="ECO:0000313" key="2">
    <source>
        <dbReference type="EMBL" id="MFC6197083.1"/>
    </source>
</evidence>
<sequence>MKNRFSKMLCTSSILSVFLALSAPASLACSSEIEAMALIGKEDWPEPASDVNYRDLPASLFDRPEERFEFEYEGMTYQAVKLDENEQDGAKQSSKVRPPVPGFPSSLAAKGVSGLCEVKFDLTVEGEILNVQAACTHKGFIPEAERAVERAALPPATVHGHAVSLQDVIYPLSFCLM</sequence>
<dbReference type="SUPFAM" id="SSF74653">
    <property type="entry name" value="TolA/TonB C-terminal domain"/>
    <property type="match status" value="1"/>
</dbReference>
<gene>
    <name evidence="2" type="ORF">ACFQDM_03295</name>
</gene>
<reference evidence="3" key="1">
    <citation type="journal article" date="2019" name="Int. J. Syst. Evol. Microbiol.">
        <title>The Global Catalogue of Microorganisms (GCM) 10K type strain sequencing project: providing services to taxonomists for standard genome sequencing and annotation.</title>
        <authorList>
            <consortium name="The Broad Institute Genomics Platform"/>
            <consortium name="The Broad Institute Genome Sequencing Center for Infectious Disease"/>
            <person name="Wu L."/>
            <person name="Ma J."/>
        </authorList>
    </citation>
    <scope>NUCLEOTIDE SEQUENCE [LARGE SCALE GENOMIC DNA]</scope>
    <source>
        <strain evidence="3">CGMCC-1.15741</strain>
    </source>
</reference>
<feature type="signal peptide" evidence="1">
    <location>
        <begin position="1"/>
        <end position="28"/>
    </location>
</feature>
<evidence type="ECO:0000313" key="3">
    <source>
        <dbReference type="Proteomes" id="UP001596303"/>
    </source>
</evidence>